<name>A0A9D9GZH3_9BACT</name>
<keyword evidence="2" id="KW-0645">Protease</keyword>
<keyword evidence="1" id="KW-0732">Signal</keyword>
<evidence type="ECO:0000256" key="1">
    <source>
        <dbReference type="SAM" id="SignalP"/>
    </source>
</evidence>
<dbReference type="InterPro" id="IPR008969">
    <property type="entry name" value="CarboxyPept-like_regulatory"/>
</dbReference>
<organism evidence="2 3">
    <name type="scientific">Candidatus Scatousia excrementipullorum</name>
    <dbReference type="NCBI Taxonomy" id="2840936"/>
    <lineage>
        <taxon>Bacteria</taxon>
        <taxon>Candidatus Scatousia</taxon>
    </lineage>
</organism>
<proteinExistence type="predicted"/>
<evidence type="ECO:0000313" key="3">
    <source>
        <dbReference type="Proteomes" id="UP000823632"/>
    </source>
</evidence>
<dbReference type="SUPFAM" id="SSF49464">
    <property type="entry name" value="Carboxypeptidase regulatory domain-like"/>
    <property type="match status" value="1"/>
</dbReference>
<dbReference type="AlphaFoldDB" id="A0A9D9GZH3"/>
<keyword evidence="2" id="KW-0378">Hydrolase</keyword>
<dbReference type="GO" id="GO:0004180">
    <property type="term" value="F:carboxypeptidase activity"/>
    <property type="evidence" value="ECO:0007669"/>
    <property type="project" value="UniProtKB-KW"/>
</dbReference>
<protein>
    <submittedName>
        <fullName evidence="2">Carboxypeptidase regulatory-like domain-containing protein</fullName>
    </submittedName>
</protein>
<dbReference type="EMBL" id="JADIND010000110">
    <property type="protein sequence ID" value="MBO8430776.1"/>
    <property type="molecule type" value="Genomic_DNA"/>
</dbReference>
<feature type="signal peptide" evidence="1">
    <location>
        <begin position="1"/>
        <end position="21"/>
    </location>
</feature>
<dbReference type="Proteomes" id="UP000823632">
    <property type="component" value="Unassembled WGS sequence"/>
</dbReference>
<keyword evidence="2" id="KW-0121">Carboxypeptidase</keyword>
<reference evidence="2" key="1">
    <citation type="submission" date="2020-10" db="EMBL/GenBank/DDBJ databases">
        <authorList>
            <person name="Gilroy R."/>
        </authorList>
    </citation>
    <scope>NUCLEOTIDE SEQUENCE</scope>
    <source>
        <strain evidence="2">10192</strain>
    </source>
</reference>
<sequence>MLKIILLIALIFFTSHTTVLASALTGGVSTVGAGNKVVDARTNAPIANARVSLPKEGFQTKTNEDGTFMLDAHFIGDTIMSVQKDGYRPFSLTINEEIASQPMILGIQKSNATDVVIESDMLHLGDDNFSADSANAGEFQIKAIGPFFTKAFKMSENTLTKNNFLVIGSIIGIDTAMARAMKQNSVRNSFASPPEVYFNGTKIAEIQLNGDNQKIKLPNNLIRPNQPNEVTIATGKNLMQRSYIDYDDIELMNLSIQTE</sequence>
<feature type="chain" id="PRO_5039732876" evidence="1">
    <location>
        <begin position="22"/>
        <end position="259"/>
    </location>
</feature>
<evidence type="ECO:0000313" key="2">
    <source>
        <dbReference type="EMBL" id="MBO8430776.1"/>
    </source>
</evidence>
<gene>
    <name evidence="2" type="ORF">IAC76_05255</name>
</gene>
<comment type="caution">
    <text evidence="2">The sequence shown here is derived from an EMBL/GenBank/DDBJ whole genome shotgun (WGS) entry which is preliminary data.</text>
</comment>
<accession>A0A9D9GZH3</accession>
<dbReference type="Gene3D" id="2.60.40.1120">
    <property type="entry name" value="Carboxypeptidase-like, regulatory domain"/>
    <property type="match status" value="1"/>
</dbReference>
<reference evidence="2" key="2">
    <citation type="journal article" date="2021" name="PeerJ">
        <title>Extensive microbial diversity within the chicken gut microbiome revealed by metagenomics and culture.</title>
        <authorList>
            <person name="Gilroy R."/>
            <person name="Ravi A."/>
            <person name="Getino M."/>
            <person name="Pursley I."/>
            <person name="Horton D.L."/>
            <person name="Alikhan N.F."/>
            <person name="Baker D."/>
            <person name="Gharbi K."/>
            <person name="Hall N."/>
            <person name="Watson M."/>
            <person name="Adriaenssens E.M."/>
            <person name="Foster-Nyarko E."/>
            <person name="Jarju S."/>
            <person name="Secka A."/>
            <person name="Antonio M."/>
            <person name="Oren A."/>
            <person name="Chaudhuri R.R."/>
            <person name="La Ragione R."/>
            <person name="Hildebrand F."/>
            <person name="Pallen M.J."/>
        </authorList>
    </citation>
    <scope>NUCLEOTIDE SEQUENCE</scope>
    <source>
        <strain evidence="2">10192</strain>
    </source>
</reference>